<dbReference type="EMBL" id="JAOPHQ010003052">
    <property type="protein sequence ID" value="KAK0144718.1"/>
    <property type="molecule type" value="Genomic_DNA"/>
</dbReference>
<keyword evidence="3" id="KW-1185">Reference proteome</keyword>
<feature type="region of interest" description="Disordered" evidence="1">
    <location>
        <begin position="23"/>
        <end position="188"/>
    </location>
</feature>
<feature type="compositionally biased region" description="Basic and acidic residues" evidence="1">
    <location>
        <begin position="74"/>
        <end position="85"/>
    </location>
</feature>
<comment type="caution">
    <text evidence="2">The sequence shown here is derived from an EMBL/GenBank/DDBJ whole genome shotgun (WGS) entry which is preliminary data.</text>
</comment>
<reference evidence="2" key="1">
    <citation type="journal article" date="2023" name="Front. Mar. Sci.">
        <title>A new Merluccius polli reference genome to investigate the effects of global change in West African waters.</title>
        <authorList>
            <person name="Mateo J.L."/>
            <person name="Blanco-Fernandez C."/>
            <person name="Garcia-Vazquez E."/>
            <person name="Machado-Schiaffino G."/>
        </authorList>
    </citation>
    <scope>NUCLEOTIDE SEQUENCE</scope>
    <source>
        <strain evidence="2">C29</strain>
        <tissue evidence="2">Fin</tissue>
    </source>
</reference>
<proteinExistence type="predicted"/>
<sequence length="188" mass="21181">MFVNQRDRQPKVKLIDFGSAFSISDVEPGESSQTLPYSVSDYSEHSSSINLSGDTSLGSLTAGLSSSHHHDWHSHHQEEEQRVEEGVENLGEMNATDSRVEEQEGILNPSQGSLPARPALPPPRVWTRLGGAVGWRRRRRERKEHVEKHDMEHDKKRGEIEKGRGQGGEERRRRRRGGGGGKQSHHEL</sequence>
<organism evidence="2 3">
    <name type="scientific">Merluccius polli</name>
    <name type="common">Benguela hake</name>
    <name type="synonym">Merluccius cadenati</name>
    <dbReference type="NCBI Taxonomy" id="89951"/>
    <lineage>
        <taxon>Eukaryota</taxon>
        <taxon>Metazoa</taxon>
        <taxon>Chordata</taxon>
        <taxon>Craniata</taxon>
        <taxon>Vertebrata</taxon>
        <taxon>Euteleostomi</taxon>
        <taxon>Actinopterygii</taxon>
        <taxon>Neopterygii</taxon>
        <taxon>Teleostei</taxon>
        <taxon>Neoteleostei</taxon>
        <taxon>Acanthomorphata</taxon>
        <taxon>Zeiogadaria</taxon>
        <taxon>Gadariae</taxon>
        <taxon>Gadiformes</taxon>
        <taxon>Gadoidei</taxon>
        <taxon>Merlucciidae</taxon>
        <taxon>Merluccius</taxon>
    </lineage>
</organism>
<protein>
    <submittedName>
        <fullName evidence="2">Uncharacterized protein</fullName>
    </submittedName>
</protein>
<name>A0AA47MQH5_MERPO</name>
<feature type="compositionally biased region" description="Low complexity" evidence="1">
    <location>
        <begin position="38"/>
        <end position="66"/>
    </location>
</feature>
<feature type="compositionally biased region" description="Basic and acidic residues" evidence="1">
    <location>
        <begin position="143"/>
        <end position="171"/>
    </location>
</feature>
<dbReference type="AlphaFoldDB" id="A0AA47MQH5"/>
<dbReference type="Proteomes" id="UP001174136">
    <property type="component" value="Unassembled WGS sequence"/>
</dbReference>
<evidence type="ECO:0000256" key="1">
    <source>
        <dbReference type="SAM" id="MobiDB-lite"/>
    </source>
</evidence>
<gene>
    <name evidence="2" type="ORF">N1851_016829</name>
</gene>
<evidence type="ECO:0000313" key="2">
    <source>
        <dbReference type="EMBL" id="KAK0144718.1"/>
    </source>
</evidence>
<accession>A0AA47MQH5</accession>
<evidence type="ECO:0000313" key="3">
    <source>
        <dbReference type="Proteomes" id="UP001174136"/>
    </source>
</evidence>